<dbReference type="OrthoDB" id="76265at2759"/>
<keyword evidence="3" id="KW-1185">Reference proteome</keyword>
<dbReference type="InterPro" id="IPR005123">
    <property type="entry name" value="Oxoglu/Fe-dep_dioxygenase_dom"/>
</dbReference>
<dbReference type="Proteomes" id="UP001165122">
    <property type="component" value="Unassembled WGS sequence"/>
</dbReference>
<feature type="domain" description="Fe2OG dioxygenase" evidence="1">
    <location>
        <begin position="122"/>
        <end position="245"/>
    </location>
</feature>
<name>A0A9W7L0H0_9STRA</name>
<evidence type="ECO:0000259" key="1">
    <source>
        <dbReference type="PROSITE" id="PS51471"/>
    </source>
</evidence>
<evidence type="ECO:0000313" key="3">
    <source>
        <dbReference type="Proteomes" id="UP001165122"/>
    </source>
</evidence>
<gene>
    <name evidence="2" type="ORF">TrLO_g14376</name>
</gene>
<accession>A0A9W7L0H0</accession>
<comment type="caution">
    <text evidence="2">The sequence shown here is derived from an EMBL/GenBank/DDBJ whole genome shotgun (WGS) entry which is preliminary data.</text>
</comment>
<dbReference type="AlphaFoldDB" id="A0A9W7L0H0"/>
<proteinExistence type="predicted"/>
<dbReference type="InterPro" id="IPR044862">
    <property type="entry name" value="Pro_4_hyd_alph_FE2OG_OXY"/>
</dbReference>
<dbReference type="InterPro" id="IPR021067">
    <property type="entry name" value="Glycosyltransferase"/>
</dbReference>
<dbReference type="Gene3D" id="2.60.120.620">
    <property type="entry name" value="q2cbj1_9rhob like domain"/>
    <property type="match status" value="1"/>
</dbReference>
<reference evidence="3" key="1">
    <citation type="journal article" date="2023" name="Commun. Biol.">
        <title>Genome analysis of Parmales, the sister group of diatoms, reveals the evolutionary specialization of diatoms from phago-mixotrophs to photoautotrophs.</title>
        <authorList>
            <person name="Ban H."/>
            <person name="Sato S."/>
            <person name="Yoshikawa S."/>
            <person name="Yamada K."/>
            <person name="Nakamura Y."/>
            <person name="Ichinomiya M."/>
            <person name="Sato N."/>
            <person name="Blanc-Mathieu R."/>
            <person name="Endo H."/>
            <person name="Kuwata A."/>
            <person name="Ogata H."/>
        </authorList>
    </citation>
    <scope>NUCLEOTIDE SEQUENCE [LARGE SCALE GENOMIC DNA]</scope>
    <source>
        <strain evidence="3">NIES 3700</strain>
    </source>
</reference>
<dbReference type="Pfam" id="PF11397">
    <property type="entry name" value="GlcNAc"/>
    <property type="match status" value="2"/>
</dbReference>
<sequence length="538" mass="60030">MSDPLDLLQSFLGESLPASLPLTHPPTVISEPGSTPLSQILLKTTGSIPVYNLSTFSSPPPLSSLPLSSLKPSSIKGLTPTSSQIHRSDLSVFLPPSTISPLITHVSSRIVSRIFPKNSSWSSLSCQLAAYPENSTGYVEHCDVQGSCLNGDEGDDNNNNDESRILTIIYYLGYVNLTTLEVLDYSPSFGGELNVKSPDSSSSTTIKPSIGNLLTFNSLVSRHSVLPLNSTHGFHRLALTLWYSSPSPSFLKLNSKWYLSAPPLLADKYDDESIFIGIPSFNDDDIINTLKSIYLNATNSNRIYVGLVAQYDDWGKIYTEFESGYYNLKPFKKNIRILNHHPSLSTGPMNSRYLCQGLYRDETYYLSIDAHTRFRKGWDSYLIQDYKLVEGNSKTIITSYPVGWKLENEKVIVDCLDSTVLESMGITKREGTVRQKSNVINKQIKAPPLVAAGFYFVRGLGVKYPSNVHGVFFGEEEFLGIQYFKEGYAFWNTSVGVLFTKWERGAGRKVEEEMGEEERRGVEVCLRGGEEWRKEVGF</sequence>
<evidence type="ECO:0000313" key="2">
    <source>
        <dbReference type="EMBL" id="GMI18753.1"/>
    </source>
</evidence>
<organism evidence="2 3">
    <name type="scientific">Triparma laevis f. longispina</name>
    <dbReference type="NCBI Taxonomy" id="1714387"/>
    <lineage>
        <taxon>Eukaryota</taxon>
        <taxon>Sar</taxon>
        <taxon>Stramenopiles</taxon>
        <taxon>Ochrophyta</taxon>
        <taxon>Bolidophyceae</taxon>
        <taxon>Parmales</taxon>
        <taxon>Triparmaceae</taxon>
        <taxon>Triparma</taxon>
    </lineage>
</organism>
<dbReference type="Pfam" id="PF13640">
    <property type="entry name" value="2OG-FeII_Oxy_3"/>
    <property type="match status" value="1"/>
</dbReference>
<dbReference type="PANTHER" id="PTHR34496">
    <property type="entry name" value="GLCNAC TRANSFERASE-RELATED"/>
    <property type="match status" value="1"/>
</dbReference>
<dbReference type="PROSITE" id="PS51471">
    <property type="entry name" value="FE2OG_OXY"/>
    <property type="match status" value="1"/>
</dbReference>
<protein>
    <recommendedName>
        <fullName evidence="1">Fe2OG dioxygenase domain-containing protein</fullName>
    </recommendedName>
</protein>
<dbReference type="PANTHER" id="PTHR34496:SF9">
    <property type="entry name" value="[SKP1-PROTEIN]-HYDROXYPROLINE N-ACETYLGLUCOSAMINYLTRANSFERASE"/>
    <property type="match status" value="1"/>
</dbReference>
<dbReference type="EMBL" id="BRXW01000345">
    <property type="protein sequence ID" value="GMI18753.1"/>
    <property type="molecule type" value="Genomic_DNA"/>
</dbReference>